<evidence type="ECO:0000259" key="10">
    <source>
        <dbReference type="PROSITE" id="PS50929"/>
    </source>
</evidence>
<dbReference type="Pfam" id="PF00664">
    <property type="entry name" value="ABC_membrane"/>
    <property type="match status" value="1"/>
</dbReference>
<name>A0ABW6F6J9_9ACTN</name>
<evidence type="ECO:0000256" key="1">
    <source>
        <dbReference type="ARBA" id="ARBA00004651"/>
    </source>
</evidence>
<evidence type="ECO:0000313" key="11">
    <source>
        <dbReference type="EMBL" id="MFD4825249.1"/>
    </source>
</evidence>
<dbReference type="SUPFAM" id="SSF52540">
    <property type="entry name" value="P-loop containing nucleoside triphosphate hydrolases"/>
    <property type="match status" value="1"/>
</dbReference>
<dbReference type="InterPro" id="IPR003439">
    <property type="entry name" value="ABC_transporter-like_ATP-bd"/>
</dbReference>
<evidence type="ECO:0000259" key="9">
    <source>
        <dbReference type="PROSITE" id="PS50893"/>
    </source>
</evidence>
<evidence type="ECO:0000256" key="8">
    <source>
        <dbReference type="SAM" id="Phobius"/>
    </source>
</evidence>
<reference evidence="11 12" key="1">
    <citation type="submission" date="2024-09" db="EMBL/GenBank/DDBJ databases">
        <title>The Natural Products Discovery Center: Release of the First 8490 Sequenced Strains for Exploring Actinobacteria Biosynthetic Diversity.</title>
        <authorList>
            <person name="Kalkreuter E."/>
            <person name="Kautsar S.A."/>
            <person name="Yang D."/>
            <person name="Bader C.D."/>
            <person name="Teijaro C.N."/>
            <person name="Fluegel L."/>
            <person name="Davis C.M."/>
            <person name="Simpson J.R."/>
            <person name="Lauterbach L."/>
            <person name="Steele A.D."/>
            <person name="Gui C."/>
            <person name="Meng S."/>
            <person name="Li G."/>
            <person name="Viehrig K."/>
            <person name="Ye F."/>
            <person name="Su P."/>
            <person name="Kiefer A.F."/>
            <person name="Nichols A."/>
            <person name="Cepeda A.J."/>
            <person name="Yan W."/>
            <person name="Fan B."/>
            <person name="Jiang Y."/>
            <person name="Adhikari A."/>
            <person name="Zheng C.-J."/>
            <person name="Schuster L."/>
            <person name="Cowan T.M."/>
            <person name="Smanski M.J."/>
            <person name="Chevrette M.G."/>
            <person name="De Carvalho L.P.S."/>
            <person name="Shen B."/>
        </authorList>
    </citation>
    <scope>NUCLEOTIDE SEQUENCE [LARGE SCALE GENOMIC DNA]</scope>
    <source>
        <strain evidence="11 12">NPDC058428</strain>
    </source>
</reference>
<dbReference type="InterPro" id="IPR039421">
    <property type="entry name" value="Type_1_exporter"/>
</dbReference>
<dbReference type="Gene3D" id="1.20.1560.10">
    <property type="entry name" value="ABC transporter type 1, transmembrane domain"/>
    <property type="match status" value="1"/>
</dbReference>
<feature type="transmembrane region" description="Helical" evidence="8">
    <location>
        <begin position="176"/>
        <end position="195"/>
    </location>
</feature>
<dbReference type="InterPro" id="IPR003593">
    <property type="entry name" value="AAA+_ATPase"/>
</dbReference>
<feature type="transmembrane region" description="Helical" evidence="8">
    <location>
        <begin position="72"/>
        <end position="96"/>
    </location>
</feature>
<accession>A0ABW6F6J9</accession>
<dbReference type="GO" id="GO:0005524">
    <property type="term" value="F:ATP binding"/>
    <property type="evidence" value="ECO:0007669"/>
    <property type="project" value="UniProtKB-KW"/>
</dbReference>
<dbReference type="EMBL" id="JBHXKZ010000019">
    <property type="protein sequence ID" value="MFD4825249.1"/>
    <property type="molecule type" value="Genomic_DNA"/>
</dbReference>
<evidence type="ECO:0000256" key="3">
    <source>
        <dbReference type="ARBA" id="ARBA00022741"/>
    </source>
</evidence>
<dbReference type="InterPro" id="IPR036640">
    <property type="entry name" value="ABC1_TM_sf"/>
</dbReference>
<evidence type="ECO:0000256" key="2">
    <source>
        <dbReference type="ARBA" id="ARBA00022692"/>
    </source>
</evidence>
<comment type="caution">
    <text evidence="11">The sequence shown here is derived from an EMBL/GenBank/DDBJ whole genome shotgun (WGS) entry which is preliminary data.</text>
</comment>
<evidence type="ECO:0000256" key="4">
    <source>
        <dbReference type="ARBA" id="ARBA00022840"/>
    </source>
</evidence>
<proteinExistence type="predicted"/>
<evidence type="ECO:0000313" key="12">
    <source>
        <dbReference type="Proteomes" id="UP001598352"/>
    </source>
</evidence>
<keyword evidence="4 11" id="KW-0067">ATP-binding</keyword>
<dbReference type="RefSeq" id="WP_382775272.1">
    <property type="nucleotide sequence ID" value="NZ_JBHXKZ010000019.1"/>
</dbReference>
<dbReference type="Gene3D" id="3.40.50.300">
    <property type="entry name" value="P-loop containing nucleotide triphosphate hydrolases"/>
    <property type="match status" value="1"/>
</dbReference>
<dbReference type="SMART" id="SM00382">
    <property type="entry name" value="AAA"/>
    <property type="match status" value="1"/>
</dbReference>
<feature type="transmembrane region" description="Helical" evidence="8">
    <location>
        <begin position="35"/>
        <end position="60"/>
    </location>
</feature>
<feature type="compositionally biased region" description="Low complexity" evidence="7">
    <location>
        <begin position="352"/>
        <end position="374"/>
    </location>
</feature>
<keyword evidence="3" id="KW-0547">Nucleotide-binding</keyword>
<feature type="transmembrane region" description="Helical" evidence="8">
    <location>
        <begin position="264"/>
        <end position="283"/>
    </location>
</feature>
<sequence length="614" mass="63422">MNVASAATGHALPVAGGRATAGEVWRLSRGHRLRLAAVGLAGILSTAVDLIPPVAIGYLVDRVQTGTGDLGTVLTVTGVMALSALLGAAGTAVTIAHATRVYHTVLAALRERLVSRAMLLPRHLVERAGTGDLISRSSDDVTAVADAAPAVIPALTVTACTIVVSLAGLAALEWPYAAAFAVVLPVYALAMRWYLRIGPRVYRAERAAMSARAQQILESQRGYATVLGFGLAEHRHRAVLTDSWGVAVQSIRARTVQSMLNARLNLGECLSLAAVLVVGFVLVDHGLSTVGGATTAMLLVLRLLGPVNQLLFVVDTLQSALASLSRMIGVVTIPTAEEADASMTQAGRADLADQADPAGRADQADQAAAPGPAGAAETATAVRLRGVAFHYADGPSVLDGIDLDIPAGRHIAIVGPSGAGKTTLASVIAGVHRPDGGTVTRPRRTAVISQEVHVFAGTLRENLTLAAPDATDGDIRAALETTGAADLLELSADALDTVVGTRGHPLTEAEAQQLALARLLLADPELAILDEATAEAGSAHAERLDRASEAVLAGRSGIVIAHRLSQAATCDRIVVMDAGRVIETGTHDELLTADGTYARLWAVWQAGQQISASR</sequence>
<dbReference type="InterPro" id="IPR011527">
    <property type="entry name" value="ABC1_TM_dom"/>
</dbReference>
<dbReference type="CDD" id="cd07346">
    <property type="entry name" value="ABC_6TM_exporters"/>
    <property type="match status" value="1"/>
</dbReference>
<feature type="domain" description="ABC transmembrane type-1" evidence="10">
    <location>
        <begin position="36"/>
        <end position="319"/>
    </location>
</feature>
<organism evidence="11 12">
    <name type="scientific">Streptomyces rubiginosohelvolus</name>
    <dbReference type="NCBI Taxonomy" id="67362"/>
    <lineage>
        <taxon>Bacteria</taxon>
        <taxon>Bacillati</taxon>
        <taxon>Actinomycetota</taxon>
        <taxon>Actinomycetes</taxon>
        <taxon>Kitasatosporales</taxon>
        <taxon>Streptomycetaceae</taxon>
        <taxon>Streptomyces</taxon>
    </lineage>
</organism>
<dbReference type="InterPro" id="IPR027417">
    <property type="entry name" value="P-loop_NTPase"/>
</dbReference>
<keyword evidence="6 8" id="KW-0472">Membrane</keyword>
<dbReference type="SUPFAM" id="SSF90123">
    <property type="entry name" value="ABC transporter transmembrane region"/>
    <property type="match status" value="1"/>
</dbReference>
<evidence type="ECO:0000256" key="6">
    <source>
        <dbReference type="ARBA" id="ARBA00023136"/>
    </source>
</evidence>
<feature type="transmembrane region" description="Helical" evidence="8">
    <location>
        <begin position="150"/>
        <end position="170"/>
    </location>
</feature>
<gene>
    <name evidence="11" type="ORF">ACFWOQ_22045</name>
</gene>
<keyword evidence="2 8" id="KW-0812">Transmembrane</keyword>
<dbReference type="PROSITE" id="PS50893">
    <property type="entry name" value="ABC_TRANSPORTER_2"/>
    <property type="match status" value="1"/>
</dbReference>
<feature type="domain" description="ABC transporter" evidence="9">
    <location>
        <begin position="382"/>
        <end position="603"/>
    </location>
</feature>
<keyword evidence="5 8" id="KW-1133">Transmembrane helix</keyword>
<dbReference type="PANTHER" id="PTHR43394:SF1">
    <property type="entry name" value="ATP-BINDING CASSETTE SUB-FAMILY B MEMBER 10, MITOCHONDRIAL"/>
    <property type="match status" value="1"/>
</dbReference>
<comment type="subcellular location">
    <subcellularLocation>
        <location evidence="1">Cell membrane</location>
        <topology evidence="1">Multi-pass membrane protein</topology>
    </subcellularLocation>
</comment>
<evidence type="ECO:0000256" key="5">
    <source>
        <dbReference type="ARBA" id="ARBA00022989"/>
    </source>
</evidence>
<keyword evidence="12" id="KW-1185">Reference proteome</keyword>
<feature type="region of interest" description="Disordered" evidence="7">
    <location>
        <begin position="344"/>
        <end position="374"/>
    </location>
</feature>
<evidence type="ECO:0000256" key="7">
    <source>
        <dbReference type="SAM" id="MobiDB-lite"/>
    </source>
</evidence>
<protein>
    <submittedName>
        <fullName evidence="11">ABC transporter ATP-binding protein</fullName>
    </submittedName>
</protein>
<dbReference type="PANTHER" id="PTHR43394">
    <property type="entry name" value="ATP-DEPENDENT PERMEASE MDL1, MITOCHONDRIAL"/>
    <property type="match status" value="1"/>
</dbReference>
<dbReference type="PROSITE" id="PS50929">
    <property type="entry name" value="ABC_TM1F"/>
    <property type="match status" value="1"/>
</dbReference>
<dbReference type="Pfam" id="PF00005">
    <property type="entry name" value="ABC_tran"/>
    <property type="match status" value="1"/>
</dbReference>
<dbReference type="Proteomes" id="UP001598352">
    <property type="component" value="Unassembled WGS sequence"/>
</dbReference>